<comment type="caution">
    <text evidence="2">The sequence shown here is derived from an EMBL/GenBank/DDBJ whole genome shotgun (WGS) entry which is preliminary data.</text>
</comment>
<evidence type="ECO:0000259" key="1">
    <source>
        <dbReference type="Pfam" id="PF13482"/>
    </source>
</evidence>
<accession>W4RI08</accession>
<evidence type="ECO:0000313" key="3">
    <source>
        <dbReference type="Proteomes" id="UP000018949"/>
    </source>
</evidence>
<keyword evidence="2" id="KW-0269">Exonuclease</keyword>
<dbReference type="EMBL" id="BAUW01000001">
    <property type="protein sequence ID" value="GAE43538.1"/>
    <property type="molecule type" value="Genomic_DNA"/>
</dbReference>
<protein>
    <submittedName>
        <fullName evidence="2">Exonuclease</fullName>
    </submittedName>
</protein>
<organism evidence="2 3">
    <name type="scientific">Mesobacillus boroniphilus JCM 21738</name>
    <dbReference type="NCBI Taxonomy" id="1294265"/>
    <lineage>
        <taxon>Bacteria</taxon>
        <taxon>Bacillati</taxon>
        <taxon>Bacillota</taxon>
        <taxon>Bacilli</taxon>
        <taxon>Bacillales</taxon>
        <taxon>Bacillaceae</taxon>
        <taxon>Mesobacillus</taxon>
    </lineage>
</organism>
<gene>
    <name evidence="2" type="ORF">JCM21738_177</name>
</gene>
<dbReference type="AlphaFoldDB" id="W4RI08"/>
<dbReference type="InterPro" id="IPR038720">
    <property type="entry name" value="YprB_RNase_H-like_dom"/>
</dbReference>
<dbReference type="Proteomes" id="UP000018949">
    <property type="component" value="Unassembled WGS sequence"/>
</dbReference>
<proteinExistence type="predicted"/>
<feature type="domain" description="YprB ribonuclease H-like" evidence="1">
    <location>
        <begin position="103"/>
        <end position="272"/>
    </location>
</feature>
<sequence length="435" mass="50245">MSLKNKLNRLKPHIKSGIDKPKAEPVKAEQTPEIPFLDVWEQEQVSPFYFDGQYCLVREVSYPLDHQHGHYKFGDLLEAVSLWNNEQTNHPLSAVGHSPADLVFFDTETTGLGGGTGNTIFLLGHASISSDSVRLKQHILPNPGAEVALYQSFLMNADYTTLVTYNGKAFDWPQVKTRHTLVRDHVPKLPSFGHFDLYHAARRLWKHKIERMKLSIVEQEILGLERKDDIPGFLAPMIYFDFLERKNPEGLLGVIKHNETDILSLLTLYTHLTFQILGRNKTQTSRETYEVGRWFSYLGESDKAKEAFTGLLEGRNEEAVSAKHALAFEHKKNKEWHKAVALWEESAAKGTKTQRKEACIELAKHFEHREKKLELALKYCQLAQELHQEEKKCNKKRHDFYPGARKKNSQDFTKRISRASAKFAKINWFYARFRQ</sequence>
<dbReference type="InterPro" id="IPR012337">
    <property type="entry name" value="RNaseH-like_sf"/>
</dbReference>
<dbReference type="eggNOG" id="COG3359">
    <property type="taxonomic scope" value="Bacteria"/>
</dbReference>
<dbReference type="RefSeq" id="WP_035208679.1">
    <property type="nucleotide sequence ID" value="NZ_BAUW01000001.1"/>
</dbReference>
<dbReference type="Gene3D" id="3.30.420.10">
    <property type="entry name" value="Ribonuclease H-like superfamily/Ribonuclease H"/>
    <property type="match status" value="1"/>
</dbReference>
<name>W4RI08_9BACI</name>
<keyword evidence="3" id="KW-1185">Reference proteome</keyword>
<dbReference type="PANTHER" id="PTHR38462">
    <property type="entry name" value="EXONUCLEASE-LIKE PROTEIN"/>
    <property type="match status" value="1"/>
</dbReference>
<dbReference type="GO" id="GO:0003676">
    <property type="term" value="F:nucleic acid binding"/>
    <property type="evidence" value="ECO:0007669"/>
    <property type="project" value="InterPro"/>
</dbReference>
<keyword evidence="2" id="KW-0378">Hydrolase</keyword>
<reference evidence="2 3" key="1">
    <citation type="submission" date="2013-12" db="EMBL/GenBank/DDBJ databases">
        <title>NBRP : Genome information of microbial organism related human and environment.</title>
        <authorList>
            <person name="Hattori M."/>
            <person name="Oshima K."/>
            <person name="Inaba H."/>
            <person name="Suda W."/>
            <person name="Sakamoto M."/>
            <person name="Iino T."/>
            <person name="Kitahara M."/>
            <person name="Oshida Y."/>
            <person name="Iida T."/>
            <person name="Kudo T."/>
            <person name="Itoh T."/>
            <person name="Ahmed I."/>
            <person name="Ohkuma M."/>
        </authorList>
    </citation>
    <scope>NUCLEOTIDE SEQUENCE [LARGE SCALE GENOMIC DNA]</scope>
    <source>
        <strain evidence="2 3">JCM 21738</strain>
    </source>
</reference>
<keyword evidence="2" id="KW-0540">Nuclease</keyword>
<dbReference type="Pfam" id="PF13482">
    <property type="entry name" value="RNase_H_2"/>
    <property type="match status" value="1"/>
</dbReference>
<dbReference type="InterPro" id="IPR036397">
    <property type="entry name" value="RNaseH_sf"/>
</dbReference>
<evidence type="ECO:0000313" key="2">
    <source>
        <dbReference type="EMBL" id="GAE43538.1"/>
    </source>
</evidence>
<dbReference type="PANTHER" id="PTHR38462:SF1">
    <property type="entry name" value="YPRB RIBONUCLEASE H-LIKE DOMAIN-CONTAINING PROTEIN"/>
    <property type="match status" value="1"/>
</dbReference>
<dbReference type="SUPFAM" id="SSF53098">
    <property type="entry name" value="Ribonuclease H-like"/>
    <property type="match status" value="1"/>
</dbReference>
<dbReference type="GO" id="GO:0004527">
    <property type="term" value="F:exonuclease activity"/>
    <property type="evidence" value="ECO:0007669"/>
    <property type="project" value="UniProtKB-KW"/>
</dbReference>